<comment type="pathway">
    <text evidence="12">Bacterial outer membrane biogenesis; lipopolysaccharide biosynthesis.</text>
</comment>
<evidence type="ECO:0000256" key="2">
    <source>
        <dbReference type="ARBA" id="ARBA00022448"/>
    </source>
</evidence>
<comment type="subunit">
    <text evidence="12">Heterodimer of ArnE and ArnF.</text>
</comment>
<dbReference type="InterPro" id="IPR000390">
    <property type="entry name" value="Small_drug/metabolite_transptr"/>
</dbReference>
<evidence type="ECO:0000256" key="8">
    <source>
        <dbReference type="ARBA" id="ARBA00022985"/>
    </source>
</evidence>
<sequence length="126" mass="14136">MTGYLLALCSVILVTAAQLMLRWSMVQIPDVRALEQWRNIPLQPLLVLAGGLIAYGLSMVFWLLTLKRMPLNRAYPLLSLSYVMVWLLAISLPAFAEPFHIGTLVGVILIMLGLFCIFYKPGKEKS</sequence>
<dbReference type="EMBL" id="JAGGMQ010000001">
    <property type="protein sequence ID" value="MBP2171574.1"/>
    <property type="molecule type" value="Genomic_DNA"/>
</dbReference>
<comment type="caution">
    <text evidence="13">The sequence shown here is derived from an EMBL/GenBank/DDBJ whole genome shotgun (WGS) entry which is preliminary data.</text>
</comment>
<dbReference type="HAMAP" id="MF_00538">
    <property type="entry name" value="Flippase_ArnF"/>
    <property type="match status" value="1"/>
</dbReference>
<organism evidence="13 14">
    <name type="scientific">Winslowiella toletana</name>
    <dbReference type="NCBI Taxonomy" id="92490"/>
    <lineage>
        <taxon>Bacteria</taxon>
        <taxon>Pseudomonadati</taxon>
        <taxon>Pseudomonadota</taxon>
        <taxon>Gammaproteobacteria</taxon>
        <taxon>Enterobacterales</taxon>
        <taxon>Erwiniaceae</taxon>
        <taxon>Winslowiella</taxon>
    </lineage>
</organism>
<dbReference type="NCBIfam" id="NF002816">
    <property type="entry name" value="PRK02971.1-2"/>
    <property type="match status" value="1"/>
</dbReference>
<reference evidence="14" key="1">
    <citation type="submission" date="2023-07" db="EMBL/GenBank/DDBJ databases">
        <title>Genome mining of underrepresented organisms for secondary metabolites.</title>
        <authorList>
            <person name="D'Agostino P.M."/>
        </authorList>
    </citation>
    <scope>NUCLEOTIDE SEQUENCE [LARGE SCALE GENOMIC DNA]</scope>
    <source>
        <strain evidence="14">WS4403</strain>
    </source>
</reference>
<feature type="transmembrane region" description="Helical" evidence="12">
    <location>
        <begin position="43"/>
        <end position="65"/>
    </location>
</feature>
<keyword evidence="7 12" id="KW-0812">Transmembrane</keyword>
<evidence type="ECO:0000256" key="9">
    <source>
        <dbReference type="ARBA" id="ARBA00022989"/>
    </source>
</evidence>
<protein>
    <recommendedName>
        <fullName evidence="12">Probable 4-amino-4-deoxy-L-arabinose-phosphoundecaprenol flippase subunit ArnF</fullName>
        <shortName evidence="12">L-Ara4N-phosphoundecaprenol flippase subunit ArnF</shortName>
    </recommendedName>
    <alternativeName>
        <fullName evidence="12">Undecaprenyl phosphate-aminoarabinose flippase subunit ArnF</fullName>
    </alternativeName>
</protein>
<keyword evidence="2 12" id="KW-0813">Transport</keyword>
<evidence type="ECO:0000313" key="14">
    <source>
        <dbReference type="Proteomes" id="UP001195624"/>
    </source>
</evidence>
<dbReference type="InterPro" id="IPR037185">
    <property type="entry name" value="EmrE-like"/>
</dbReference>
<gene>
    <name evidence="12" type="primary">arnF</name>
    <name evidence="13" type="ORF">J2125_004766</name>
</gene>
<comment type="subcellular location">
    <subcellularLocation>
        <location evidence="12">Cell inner membrane</location>
        <topology evidence="12">Multi-pass membrane protein</topology>
    </subcellularLocation>
    <subcellularLocation>
        <location evidence="1">Cell membrane</location>
        <topology evidence="1">Multi-pass membrane protein</topology>
    </subcellularLocation>
</comment>
<evidence type="ECO:0000256" key="3">
    <source>
        <dbReference type="ARBA" id="ARBA00022475"/>
    </source>
</evidence>
<feature type="transmembrane region" description="Helical" evidence="12">
    <location>
        <begin position="101"/>
        <end position="119"/>
    </location>
</feature>
<comment type="function">
    <text evidence="12">Translocates 4-amino-4-deoxy-L-arabinose-phosphoundecaprenol (alpha-L-Ara4N-phosphoundecaprenol) from the cytoplasmic to the periplasmic side of the inner membrane.</text>
</comment>
<dbReference type="SUPFAM" id="SSF103481">
    <property type="entry name" value="Multidrug resistance efflux transporter EmrE"/>
    <property type="match status" value="1"/>
</dbReference>
<comment type="similarity">
    <text evidence="12">Belongs to the ArnF family.</text>
</comment>
<dbReference type="InterPro" id="IPR022832">
    <property type="entry name" value="Flippase_ArnF"/>
</dbReference>
<evidence type="ECO:0000256" key="6">
    <source>
        <dbReference type="ARBA" id="ARBA00022556"/>
    </source>
</evidence>
<dbReference type="PANTHER" id="PTHR30561">
    <property type="entry name" value="SMR FAMILY PROTON-DEPENDENT DRUG EFFLUX TRANSPORTER SUGE"/>
    <property type="match status" value="1"/>
</dbReference>
<evidence type="ECO:0000256" key="12">
    <source>
        <dbReference type="HAMAP-Rule" id="MF_00538"/>
    </source>
</evidence>
<comment type="caution">
    <text evidence="12">Lacks conserved residue(s) required for the propagation of feature annotation.</text>
</comment>
<keyword evidence="10 12" id="KW-0443">Lipid metabolism</keyword>
<evidence type="ECO:0000256" key="7">
    <source>
        <dbReference type="ARBA" id="ARBA00022692"/>
    </source>
</evidence>
<name>A0ABS4PFZ7_9GAMM</name>
<evidence type="ECO:0000256" key="1">
    <source>
        <dbReference type="ARBA" id="ARBA00004651"/>
    </source>
</evidence>
<dbReference type="Gene3D" id="1.10.3730.20">
    <property type="match status" value="1"/>
</dbReference>
<evidence type="ECO:0000256" key="4">
    <source>
        <dbReference type="ARBA" id="ARBA00022516"/>
    </source>
</evidence>
<evidence type="ECO:0000256" key="11">
    <source>
        <dbReference type="ARBA" id="ARBA00023136"/>
    </source>
</evidence>
<keyword evidence="9 12" id="KW-1133">Transmembrane helix</keyword>
<dbReference type="PANTHER" id="PTHR30561:SF9">
    <property type="entry name" value="4-AMINO-4-DEOXY-L-ARABINOSE-PHOSPHOUNDECAPRENOL FLIPPASE SUBUNIT ARNF-RELATED"/>
    <property type="match status" value="1"/>
</dbReference>
<keyword evidence="4 12" id="KW-0444">Lipid biosynthesis</keyword>
<dbReference type="RefSeq" id="WP_017799955.1">
    <property type="nucleotide sequence ID" value="NZ_JAGGMQ010000001.1"/>
</dbReference>
<keyword evidence="14" id="KW-1185">Reference proteome</keyword>
<proteinExistence type="inferred from homology"/>
<evidence type="ECO:0000256" key="10">
    <source>
        <dbReference type="ARBA" id="ARBA00023098"/>
    </source>
</evidence>
<evidence type="ECO:0000256" key="5">
    <source>
        <dbReference type="ARBA" id="ARBA00022519"/>
    </source>
</evidence>
<keyword evidence="6 12" id="KW-0441">Lipid A biosynthesis</keyword>
<evidence type="ECO:0000313" key="13">
    <source>
        <dbReference type="EMBL" id="MBP2171574.1"/>
    </source>
</evidence>
<keyword evidence="3 12" id="KW-1003">Cell membrane</keyword>
<keyword evidence="5 12" id="KW-0997">Cell inner membrane</keyword>
<keyword evidence="11 12" id="KW-0472">Membrane</keyword>
<keyword evidence="8 12" id="KW-0448">Lipopolysaccharide biosynthesis</keyword>
<feature type="transmembrane region" description="Helical" evidence="12">
    <location>
        <begin position="77"/>
        <end position="95"/>
    </location>
</feature>
<accession>A0ABS4PFZ7</accession>
<dbReference type="Proteomes" id="UP001195624">
    <property type="component" value="Unassembled WGS sequence"/>
</dbReference>